<feature type="compositionally biased region" description="Polar residues" evidence="1">
    <location>
        <begin position="559"/>
        <end position="582"/>
    </location>
</feature>
<feature type="compositionally biased region" description="Basic and acidic residues" evidence="1">
    <location>
        <begin position="249"/>
        <end position="280"/>
    </location>
</feature>
<gene>
    <name evidence="2" type="ORF">M9Y10_029508</name>
</gene>
<feature type="compositionally biased region" description="Basic and acidic residues" evidence="1">
    <location>
        <begin position="549"/>
        <end position="558"/>
    </location>
</feature>
<evidence type="ECO:0000313" key="3">
    <source>
        <dbReference type="Proteomes" id="UP001470230"/>
    </source>
</evidence>
<feature type="compositionally biased region" description="Acidic residues" evidence="1">
    <location>
        <begin position="368"/>
        <end position="378"/>
    </location>
</feature>
<feature type="region of interest" description="Disordered" evidence="1">
    <location>
        <begin position="137"/>
        <end position="156"/>
    </location>
</feature>
<feature type="region of interest" description="Disordered" evidence="1">
    <location>
        <begin position="404"/>
        <end position="440"/>
    </location>
</feature>
<feature type="region of interest" description="Disordered" evidence="1">
    <location>
        <begin position="493"/>
        <end position="791"/>
    </location>
</feature>
<feature type="compositionally biased region" description="Basic and acidic residues" evidence="1">
    <location>
        <begin position="10"/>
        <end position="24"/>
    </location>
</feature>
<name>A0ABR2KMA8_9EUKA</name>
<feature type="compositionally biased region" description="Acidic residues" evidence="1">
    <location>
        <begin position="778"/>
        <end position="791"/>
    </location>
</feature>
<keyword evidence="3" id="KW-1185">Reference proteome</keyword>
<feature type="region of interest" description="Disordered" evidence="1">
    <location>
        <begin position="209"/>
        <end position="289"/>
    </location>
</feature>
<proteinExistence type="predicted"/>
<feature type="compositionally biased region" description="Basic and acidic residues" evidence="1">
    <location>
        <begin position="209"/>
        <end position="235"/>
    </location>
</feature>
<feature type="compositionally biased region" description="Basic and acidic residues" evidence="1">
    <location>
        <begin position="514"/>
        <end position="542"/>
    </location>
</feature>
<feature type="region of interest" description="Disordered" evidence="1">
    <location>
        <begin position="350"/>
        <end position="381"/>
    </location>
</feature>
<evidence type="ECO:0000313" key="2">
    <source>
        <dbReference type="EMBL" id="KAK8892283.1"/>
    </source>
</evidence>
<reference evidence="2 3" key="1">
    <citation type="submission" date="2024-04" db="EMBL/GenBank/DDBJ databases">
        <title>Tritrichomonas musculus Genome.</title>
        <authorList>
            <person name="Alves-Ferreira E."/>
            <person name="Grigg M."/>
            <person name="Lorenzi H."/>
            <person name="Galac M."/>
        </authorList>
    </citation>
    <scope>NUCLEOTIDE SEQUENCE [LARGE SCALE GENOMIC DNA]</scope>
    <source>
        <strain evidence="2 3">EAF2021</strain>
    </source>
</reference>
<feature type="compositionally biased region" description="Polar residues" evidence="1">
    <location>
        <begin position="644"/>
        <end position="655"/>
    </location>
</feature>
<feature type="compositionally biased region" description="Polar residues" evidence="1">
    <location>
        <begin position="408"/>
        <end position="419"/>
    </location>
</feature>
<dbReference type="EMBL" id="JAPFFF010000004">
    <property type="protein sequence ID" value="KAK8892283.1"/>
    <property type="molecule type" value="Genomic_DNA"/>
</dbReference>
<feature type="compositionally biased region" description="Polar residues" evidence="1">
    <location>
        <begin position="357"/>
        <end position="367"/>
    </location>
</feature>
<feature type="region of interest" description="Disordered" evidence="1">
    <location>
        <begin position="43"/>
        <end position="90"/>
    </location>
</feature>
<protein>
    <submittedName>
        <fullName evidence="2">Uncharacterized protein</fullName>
    </submittedName>
</protein>
<comment type="caution">
    <text evidence="2">The sequence shown here is derived from an EMBL/GenBank/DDBJ whole genome shotgun (WGS) entry which is preliminary data.</text>
</comment>
<evidence type="ECO:0000256" key="1">
    <source>
        <dbReference type="SAM" id="MobiDB-lite"/>
    </source>
</evidence>
<sequence>MSSNNNDNSNHSDQKNQKNDRFKAFENLIQQIAKEELYSLNNQSESISNGNDVDIQDDQDKARPSFGSDDSQDGQVDDQKEINISISGPHVFDIESSDAISDGSYFNSDSSAFRNRLIQDEDSLNKDEPEPVKIFEKQDSISNRSLNQSEKRPEDMVNDIANVPNEDKFTIGERPFVALGQNDDVIKKENPEKTDIIDKIEIQPNKEIIVKRKNDDREFHIGGRPHVDINEHDNNESNPLNIPEIEPNNIKERDLFQEEAKTKEPSNKEGETKSESKSEKEEEDAFKQIVTLPNGEIIATTKDGLELFIGGRPHVDINEHDNNDNESHDIPEINYTNIKERSVLHPTIDKGDEFKYSSGSDFSFGSTESEDSKEEPFDEKENQIEYLKKITPKLSSKIVKNAVPVDNQELNAKQQTTPSRGRKSADEFSESPILNYNQSPIKKAGVVTSPGLDFSFGSVESESIKEEPFDEHKEADQYLKKVTPKLSEKILKNAKDGFPIDNQEQNTELQATPGRDRKNIDDLNETPKQKLNNKEKEEEQKELTNSTKESVKPGKEQDNIANQSHASINSPLSNFSIGSIESESFREGEEPFDEREELNQYLKKVTPKLSGKIMKNAKDGPPIINQEQNAELQATPGRDRKNIDNLNETPKQQLNNKEEEKQGEITNPAETIEIATPSNKEEEEKVENPVILEEEEDQEQIENLIDHNEIIPSEESANTEEEQGEITNPAETIEIATPSNKEEEEKVENPVILEEEEGQEQIENSIDHNEIIPSEESANTEEEEEQEEVEITVEPKEFVNIEDEEAESSEESQEMFHDNNITGNDDTNAYPSISDEIIFLEQNEPSLAQNAENKENLRDVLVKLKQNRCKPAKQTNQNQVVKSRSSLISVINNVVDKLDYVVKGASCAAFAYFVSNMF</sequence>
<feature type="compositionally biased region" description="Low complexity" evidence="1">
    <location>
        <begin position="236"/>
        <end position="248"/>
    </location>
</feature>
<organism evidence="2 3">
    <name type="scientific">Tritrichomonas musculus</name>
    <dbReference type="NCBI Taxonomy" id="1915356"/>
    <lineage>
        <taxon>Eukaryota</taxon>
        <taxon>Metamonada</taxon>
        <taxon>Parabasalia</taxon>
        <taxon>Tritrichomonadida</taxon>
        <taxon>Tritrichomonadidae</taxon>
        <taxon>Tritrichomonas</taxon>
    </lineage>
</organism>
<feature type="region of interest" description="Disordered" evidence="1">
    <location>
        <begin position="1"/>
        <end position="24"/>
    </location>
</feature>
<accession>A0ABR2KMA8</accession>
<dbReference type="Proteomes" id="UP001470230">
    <property type="component" value="Unassembled WGS sequence"/>
</dbReference>